<gene>
    <name evidence="4" type="ORF">A5844_000312</name>
</gene>
<dbReference type="Proteomes" id="UP000194933">
    <property type="component" value="Unassembled WGS sequence"/>
</dbReference>
<keyword evidence="1" id="KW-0805">Transcription regulation</keyword>
<dbReference type="EMBL" id="NGMO01000001">
    <property type="protein sequence ID" value="OTP12096.1"/>
    <property type="molecule type" value="Genomic_DNA"/>
</dbReference>
<dbReference type="GO" id="GO:0003700">
    <property type="term" value="F:DNA-binding transcription factor activity"/>
    <property type="evidence" value="ECO:0007669"/>
    <property type="project" value="InterPro"/>
</dbReference>
<dbReference type="InterPro" id="IPR036388">
    <property type="entry name" value="WH-like_DNA-bd_sf"/>
</dbReference>
<dbReference type="PROSITE" id="PS51000">
    <property type="entry name" value="HTH_DEOR_2"/>
    <property type="match status" value="1"/>
</dbReference>
<evidence type="ECO:0000313" key="5">
    <source>
        <dbReference type="Proteomes" id="UP000194933"/>
    </source>
</evidence>
<name>A0A2C9XRR1_9ENTE</name>
<comment type="caution">
    <text evidence="4">The sequence shown here is derived from an EMBL/GenBank/DDBJ whole genome shotgun (WGS) entry which is preliminary data.</text>
</comment>
<evidence type="ECO:0000256" key="2">
    <source>
        <dbReference type="ARBA" id="ARBA00023163"/>
    </source>
</evidence>
<dbReference type="InterPro" id="IPR013199">
    <property type="entry name" value="HTH_Mga_DNA-bd_dom"/>
</dbReference>
<proteinExistence type="predicted"/>
<feature type="domain" description="HTH deoR-type" evidence="3">
    <location>
        <begin position="8"/>
        <end position="75"/>
    </location>
</feature>
<reference evidence="4 5" key="1">
    <citation type="submission" date="2017-05" db="EMBL/GenBank/DDBJ databases">
        <title>The Genome Sequence of Enterococcus sp. 10A9_DIV0425.</title>
        <authorList>
            <consortium name="The Broad Institute Genomics Platform"/>
            <consortium name="The Broad Institute Genomic Center for Infectious Diseases"/>
            <person name="Earl A."/>
            <person name="Manson A."/>
            <person name="Schwartman J."/>
            <person name="Gilmore M."/>
            <person name="Abouelleil A."/>
            <person name="Cao P."/>
            <person name="Chapman S."/>
            <person name="Cusick C."/>
            <person name="Shea T."/>
            <person name="Young S."/>
            <person name="Neafsey D."/>
            <person name="Nusbaum C."/>
            <person name="Birren B."/>
        </authorList>
    </citation>
    <scope>NUCLEOTIDE SEQUENCE [LARGE SCALE GENOMIC DNA]</scope>
    <source>
        <strain evidence="4 5">10A9_DIV0425</strain>
    </source>
</reference>
<evidence type="ECO:0000259" key="3">
    <source>
        <dbReference type="PROSITE" id="PS51000"/>
    </source>
</evidence>
<dbReference type="Pfam" id="PF08280">
    <property type="entry name" value="HTH_Mga"/>
    <property type="match status" value="1"/>
</dbReference>
<dbReference type="PANTHER" id="PTHR30185">
    <property type="entry name" value="CRYPTIC BETA-GLUCOSIDE BGL OPERON ANTITERMINATOR"/>
    <property type="match status" value="1"/>
</dbReference>
<dbReference type="RefSeq" id="WP_086283309.1">
    <property type="nucleotide sequence ID" value="NZ_NGMO01000001.1"/>
</dbReference>
<dbReference type="AlphaFoldDB" id="A0A2C9XRR1"/>
<keyword evidence="5" id="KW-1185">Reference proteome</keyword>
<keyword evidence="2" id="KW-0804">Transcription</keyword>
<dbReference type="InterPro" id="IPR007737">
    <property type="entry name" value="Mga_HTH"/>
</dbReference>
<dbReference type="Gene3D" id="1.10.10.10">
    <property type="entry name" value="Winged helix-like DNA-binding domain superfamily/Winged helix DNA-binding domain"/>
    <property type="match status" value="1"/>
</dbReference>
<sequence length="494" mass="57965">MREILTKQSARQLALLELLWDNGWLTVSEIVKVIGGVEKTIRTDIKHLNEIIEPLKIETSFKYGVFLDKKLGVSKTHLYSLFLQKSIECQLIEEVYKNPAISKGDLCDCLFISETQLNRLLTKLNMELKKFSIKISNEMRFIGNERNIRKLFTSLMYEKYLSLEHMLMDGEFQLIDIVIQRFYSENKTMIGVSDQHHFLLSKLRLKILSAVYRCQQGEYLKPGPTSFTYTTILSDEGLKKDWLIHFNLDLDEVVLYNLFAHHYEPFKLTAICRQSGIDQINLQMKVEGLINGFCQKFDIQCEKKDELVDAILWSSFRSLGPNYILNNVIEEFVLDLTREKSDIMIELKENFATIYDTLDFNSFDKKNMIYQSIYTLVTQWHAFRAETRKAVFTIKAALVLDVPLGHLMMLKEEIEKHFQHTYVVDILPPFEQICLNNLSKYDCVLTDVFDASEIEHIKIIGVPLYFDDEFINKLHTFILERKEDFKLFRKKILT</sequence>
<organism evidence="4 5">
    <name type="scientific">Candidatus Enterococcus wittei</name>
    <dbReference type="NCBI Taxonomy" id="1987383"/>
    <lineage>
        <taxon>Bacteria</taxon>
        <taxon>Bacillati</taxon>
        <taxon>Bacillota</taxon>
        <taxon>Bacilli</taxon>
        <taxon>Lactobacillales</taxon>
        <taxon>Enterococcaceae</taxon>
        <taxon>Enterococcus</taxon>
    </lineage>
</organism>
<evidence type="ECO:0000256" key="1">
    <source>
        <dbReference type="ARBA" id="ARBA00023015"/>
    </source>
</evidence>
<dbReference type="Pfam" id="PF05043">
    <property type="entry name" value="Mga"/>
    <property type="match status" value="1"/>
</dbReference>
<protein>
    <recommendedName>
        <fullName evidence="3">HTH deoR-type domain-containing protein</fullName>
    </recommendedName>
</protein>
<evidence type="ECO:0000313" key="4">
    <source>
        <dbReference type="EMBL" id="OTP12096.1"/>
    </source>
</evidence>
<dbReference type="STRING" id="1987383.A5844_000312"/>
<dbReference type="InterPro" id="IPR050661">
    <property type="entry name" value="BglG_antiterminators"/>
</dbReference>
<dbReference type="InterPro" id="IPR001034">
    <property type="entry name" value="DeoR_HTH"/>
</dbReference>
<accession>A0A2C9XRR1</accession>
<dbReference type="PANTHER" id="PTHR30185:SF18">
    <property type="entry name" value="TRANSCRIPTIONAL REGULATOR MTLR"/>
    <property type="match status" value="1"/>
</dbReference>